<accession>A0A388TEG5</accession>
<evidence type="ECO:0000256" key="5">
    <source>
        <dbReference type="ARBA" id="ARBA00022679"/>
    </source>
</evidence>
<dbReference type="EMBL" id="BGZO01000002">
    <property type="protein sequence ID" value="GBR75433.1"/>
    <property type="molecule type" value="Genomic_DNA"/>
</dbReference>
<dbReference type="SUPFAM" id="SSF63562">
    <property type="entry name" value="RPB6/omega subunit-like"/>
    <property type="match status" value="1"/>
</dbReference>
<sequence>MKEIVLEEVLKKLDNNFMLSVVAAKRARQLKDGAIPQVEHAEDDNDLLVALGEINEDKIKAEIVLDEPQDAIESTGARIIENIKKTKKKSEK</sequence>
<comment type="catalytic activity">
    <reaction evidence="9 10">
        <text>RNA(n) + a ribonucleoside 5'-triphosphate = RNA(n+1) + diphosphate</text>
        <dbReference type="Rhea" id="RHEA:21248"/>
        <dbReference type="Rhea" id="RHEA-COMP:14527"/>
        <dbReference type="Rhea" id="RHEA-COMP:17342"/>
        <dbReference type="ChEBI" id="CHEBI:33019"/>
        <dbReference type="ChEBI" id="CHEBI:61557"/>
        <dbReference type="ChEBI" id="CHEBI:140395"/>
        <dbReference type="EC" id="2.7.7.6"/>
    </reaction>
</comment>
<dbReference type="PANTHER" id="PTHR34476:SF1">
    <property type="entry name" value="DNA-DIRECTED RNA POLYMERASE SUBUNIT OMEGA"/>
    <property type="match status" value="1"/>
</dbReference>
<evidence type="ECO:0000256" key="1">
    <source>
        <dbReference type="ARBA" id="ARBA00006711"/>
    </source>
</evidence>
<dbReference type="NCBIfam" id="TIGR00690">
    <property type="entry name" value="rpoZ"/>
    <property type="match status" value="1"/>
</dbReference>
<evidence type="ECO:0000256" key="8">
    <source>
        <dbReference type="ARBA" id="ARBA00029924"/>
    </source>
</evidence>
<dbReference type="InterPro" id="IPR006110">
    <property type="entry name" value="Pol_omega/Rpo6/RPB6"/>
</dbReference>
<evidence type="ECO:0000313" key="12">
    <source>
        <dbReference type="Proteomes" id="UP000275925"/>
    </source>
</evidence>
<evidence type="ECO:0000256" key="4">
    <source>
        <dbReference type="ARBA" id="ARBA00022478"/>
    </source>
</evidence>
<keyword evidence="12" id="KW-1185">Reference proteome</keyword>
<dbReference type="HAMAP" id="MF_00366">
    <property type="entry name" value="RNApol_bact_RpoZ"/>
    <property type="match status" value="1"/>
</dbReference>
<dbReference type="EC" id="2.7.7.6" evidence="2 10"/>
<evidence type="ECO:0000256" key="7">
    <source>
        <dbReference type="ARBA" id="ARBA00023163"/>
    </source>
</evidence>
<name>A0A388TEG5_9BACT</name>
<dbReference type="GO" id="GO:0003899">
    <property type="term" value="F:DNA-directed RNA polymerase activity"/>
    <property type="evidence" value="ECO:0007669"/>
    <property type="project" value="UniProtKB-UniRule"/>
</dbReference>
<evidence type="ECO:0000313" key="11">
    <source>
        <dbReference type="EMBL" id="GBR75433.1"/>
    </source>
</evidence>
<dbReference type="PANTHER" id="PTHR34476">
    <property type="entry name" value="DNA-DIRECTED RNA POLYMERASE SUBUNIT OMEGA"/>
    <property type="match status" value="1"/>
</dbReference>
<keyword evidence="5 10" id="KW-0808">Transferase</keyword>
<dbReference type="InterPro" id="IPR036161">
    <property type="entry name" value="RPB6/omega-like_sf"/>
</dbReference>
<dbReference type="Pfam" id="PF01192">
    <property type="entry name" value="RNA_pol_Rpb6"/>
    <property type="match status" value="1"/>
</dbReference>
<dbReference type="GO" id="GO:0006351">
    <property type="term" value="P:DNA-templated transcription"/>
    <property type="evidence" value="ECO:0007669"/>
    <property type="project" value="UniProtKB-UniRule"/>
</dbReference>
<reference evidence="11 12" key="1">
    <citation type="journal article" date="2019" name="ISME J.">
        <title>Genome analyses of uncultured TG2/ZB3 bacteria in 'Margulisbacteria' specifically attached to ectosymbiotic spirochetes of protists in the termite gut.</title>
        <authorList>
            <person name="Utami Y.D."/>
            <person name="Kuwahara H."/>
            <person name="Igai K."/>
            <person name="Murakami T."/>
            <person name="Sugaya K."/>
            <person name="Morikawa T."/>
            <person name="Nagura Y."/>
            <person name="Yuki M."/>
            <person name="Deevong P."/>
            <person name="Inoue T."/>
            <person name="Kihara K."/>
            <person name="Lo N."/>
            <person name="Yamada A."/>
            <person name="Ohkuma M."/>
            <person name="Hongoh Y."/>
        </authorList>
    </citation>
    <scope>NUCLEOTIDE SEQUENCE [LARGE SCALE GENOMIC DNA]</scope>
    <source>
        <strain evidence="11">NkOx7-02</strain>
    </source>
</reference>
<evidence type="ECO:0000256" key="10">
    <source>
        <dbReference type="HAMAP-Rule" id="MF_00366"/>
    </source>
</evidence>
<protein>
    <recommendedName>
        <fullName evidence="3 10">DNA-directed RNA polymerase subunit omega</fullName>
        <shortName evidence="10">RNAP omega subunit</shortName>
        <ecNumber evidence="2 10">2.7.7.6</ecNumber>
    </recommendedName>
    <alternativeName>
        <fullName evidence="10">RNA polymerase omega subunit</fullName>
    </alternativeName>
    <alternativeName>
        <fullName evidence="8 10">Transcriptase subunit omega</fullName>
    </alternativeName>
</protein>
<dbReference type="GO" id="GO:0000428">
    <property type="term" value="C:DNA-directed RNA polymerase complex"/>
    <property type="evidence" value="ECO:0007669"/>
    <property type="project" value="UniProtKB-KW"/>
</dbReference>
<keyword evidence="4 10" id="KW-0240">DNA-directed RNA polymerase</keyword>
<dbReference type="InterPro" id="IPR003716">
    <property type="entry name" value="DNA-dir_RNA_pol_omega"/>
</dbReference>
<dbReference type="Gene3D" id="3.90.940.10">
    <property type="match status" value="1"/>
</dbReference>
<evidence type="ECO:0000256" key="6">
    <source>
        <dbReference type="ARBA" id="ARBA00022695"/>
    </source>
</evidence>
<dbReference type="Proteomes" id="UP000275925">
    <property type="component" value="Unassembled WGS sequence"/>
</dbReference>
<comment type="function">
    <text evidence="10">Promotes RNA polymerase assembly. Latches the N- and C-terminal regions of the beta' subunit thereby facilitating its interaction with the beta and alpha subunits.</text>
</comment>
<dbReference type="SMART" id="SM01409">
    <property type="entry name" value="RNA_pol_Rpb6"/>
    <property type="match status" value="1"/>
</dbReference>
<dbReference type="AlphaFoldDB" id="A0A388TEG5"/>
<evidence type="ECO:0000256" key="3">
    <source>
        <dbReference type="ARBA" id="ARBA00013725"/>
    </source>
</evidence>
<organism evidence="11 12">
    <name type="scientific">Candidatus Termititenax persephonae</name>
    <dbReference type="NCBI Taxonomy" id="2218525"/>
    <lineage>
        <taxon>Bacteria</taxon>
        <taxon>Bacillati</taxon>
        <taxon>Candidatus Margulisiibacteriota</taxon>
        <taxon>Candidatus Termititenacia</taxon>
        <taxon>Candidatus Termititenacales</taxon>
        <taxon>Candidatus Termititenacaceae</taxon>
        <taxon>Candidatus Termititenax</taxon>
    </lineage>
</organism>
<evidence type="ECO:0000256" key="2">
    <source>
        <dbReference type="ARBA" id="ARBA00012418"/>
    </source>
</evidence>
<proteinExistence type="inferred from homology"/>
<comment type="subunit">
    <text evidence="10">The RNAP catalytic core consists of 2 alpha, 1 beta, 1 beta' and 1 omega subunit. When a sigma factor is associated with the core the holoenzyme is formed, which can initiate transcription.</text>
</comment>
<comment type="caution">
    <text evidence="11">The sequence shown here is derived from an EMBL/GenBank/DDBJ whole genome shotgun (WGS) entry which is preliminary data.</text>
</comment>
<keyword evidence="6 10" id="KW-0548">Nucleotidyltransferase</keyword>
<gene>
    <name evidence="10 11" type="primary">rpoZ</name>
    <name evidence="11" type="ORF">NO2_0109</name>
</gene>
<comment type="similarity">
    <text evidence="1 10">Belongs to the RNA polymerase subunit omega family.</text>
</comment>
<dbReference type="GO" id="GO:0003677">
    <property type="term" value="F:DNA binding"/>
    <property type="evidence" value="ECO:0007669"/>
    <property type="project" value="UniProtKB-UniRule"/>
</dbReference>
<evidence type="ECO:0000256" key="9">
    <source>
        <dbReference type="ARBA" id="ARBA00048552"/>
    </source>
</evidence>
<keyword evidence="7 10" id="KW-0804">Transcription</keyword>